<comment type="caution">
    <text evidence="2">The sequence shown here is derived from an EMBL/GenBank/DDBJ whole genome shotgun (WGS) entry which is preliminary data.</text>
</comment>
<dbReference type="AlphaFoldDB" id="A0A370IBG1"/>
<dbReference type="Proteomes" id="UP000254869">
    <property type="component" value="Unassembled WGS sequence"/>
</dbReference>
<accession>A0A370IBG1</accession>
<dbReference type="RefSeq" id="WP_114755509.1">
    <property type="nucleotide sequence ID" value="NZ_QQBC01000002.1"/>
</dbReference>
<organism evidence="2 3">
    <name type="scientific">Nocardia pseudobrasiliensis</name>
    <dbReference type="NCBI Taxonomy" id="45979"/>
    <lineage>
        <taxon>Bacteria</taxon>
        <taxon>Bacillati</taxon>
        <taxon>Actinomycetota</taxon>
        <taxon>Actinomycetes</taxon>
        <taxon>Mycobacteriales</taxon>
        <taxon>Nocardiaceae</taxon>
        <taxon>Nocardia</taxon>
    </lineage>
</organism>
<evidence type="ECO:0000256" key="1">
    <source>
        <dbReference type="SAM" id="MobiDB-lite"/>
    </source>
</evidence>
<gene>
    <name evidence="2" type="ORF">DFR76_102444</name>
</gene>
<protein>
    <submittedName>
        <fullName evidence="2">Uncharacterized protein</fullName>
    </submittedName>
</protein>
<sequence length="102" mass="11090">MANIITRLALSLRNSRGATAEPARPAAPAGSGHPATEPFRRIVIDRTGHPNQGCPHCHAGVDHVYAQCPAAPNVSPLRDLPEMRRNDRPGRHDTKEFCAIRP</sequence>
<evidence type="ECO:0000313" key="3">
    <source>
        <dbReference type="Proteomes" id="UP000254869"/>
    </source>
</evidence>
<dbReference type="EMBL" id="QQBC01000002">
    <property type="protein sequence ID" value="RDI68043.1"/>
    <property type="molecule type" value="Genomic_DNA"/>
</dbReference>
<name>A0A370IBG1_9NOCA</name>
<proteinExistence type="predicted"/>
<feature type="compositionally biased region" description="Basic and acidic residues" evidence="1">
    <location>
        <begin position="79"/>
        <end position="102"/>
    </location>
</feature>
<feature type="region of interest" description="Disordered" evidence="1">
    <location>
        <begin position="72"/>
        <end position="102"/>
    </location>
</feature>
<reference evidence="2 3" key="1">
    <citation type="submission" date="2018-07" db="EMBL/GenBank/DDBJ databases">
        <title>Genomic Encyclopedia of Type Strains, Phase IV (KMG-IV): sequencing the most valuable type-strain genomes for metagenomic binning, comparative biology and taxonomic classification.</title>
        <authorList>
            <person name="Goeker M."/>
        </authorList>
    </citation>
    <scope>NUCLEOTIDE SEQUENCE [LARGE SCALE GENOMIC DNA]</scope>
    <source>
        <strain evidence="2 3">DSM 44290</strain>
    </source>
</reference>
<keyword evidence="3" id="KW-1185">Reference proteome</keyword>
<feature type="compositionally biased region" description="Low complexity" evidence="1">
    <location>
        <begin position="17"/>
        <end position="35"/>
    </location>
</feature>
<evidence type="ECO:0000313" key="2">
    <source>
        <dbReference type="EMBL" id="RDI68043.1"/>
    </source>
</evidence>
<feature type="region of interest" description="Disordered" evidence="1">
    <location>
        <begin position="13"/>
        <end position="36"/>
    </location>
</feature>